<gene>
    <name evidence="2" type="ORF">SAMN04489841_1641</name>
</gene>
<evidence type="ECO:0000313" key="3">
    <source>
        <dbReference type="Proteomes" id="UP000199114"/>
    </source>
</evidence>
<dbReference type="Pfam" id="PF19098">
    <property type="entry name" value="DUF5785"/>
    <property type="match status" value="1"/>
</dbReference>
<reference evidence="3" key="1">
    <citation type="submission" date="2016-10" db="EMBL/GenBank/DDBJ databases">
        <authorList>
            <person name="Varghese N."/>
            <person name="Submissions S."/>
        </authorList>
    </citation>
    <scope>NUCLEOTIDE SEQUENCE [LARGE SCALE GENOMIC DNA]</scope>
    <source>
        <strain evidence="3">DSM 25055</strain>
    </source>
</reference>
<organism evidence="2 3">
    <name type="scientific">Natrinema salaciae</name>
    <dbReference type="NCBI Taxonomy" id="1186196"/>
    <lineage>
        <taxon>Archaea</taxon>
        <taxon>Methanobacteriati</taxon>
        <taxon>Methanobacteriota</taxon>
        <taxon>Stenosarchaea group</taxon>
        <taxon>Halobacteria</taxon>
        <taxon>Halobacteriales</taxon>
        <taxon>Natrialbaceae</taxon>
        <taxon>Natrinema</taxon>
    </lineage>
</organism>
<dbReference type="RefSeq" id="WP_090616163.1">
    <property type="nucleotide sequence ID" value="NZ_FOFD01000002.1"/>
</dbReference>
<dbReference type="InterPro" id="IPR043903">
    <property type="entry name" value="DUF5785"/>
</dbReference>
<dbReference type="Proteomes" id="UP000199114">
    <property type="component" value="Unassembled WGS sequence"/>
</dbReference>
<evidence type="ECO:0000313" key="2">
    <source>
        <dbReference type="EMBL" id="SEQ39856.1"/>
    </source>
</evidence>
<proteinExistence type="predicted"/>
<dbReference type="EMBL" id="FOFD01000002">
    <property type="protein sequence ID" value="SEQ39856.1"/>
    <property type="molecule type" value="Genomic_DNA"/>
</dbReference>
<dbReference type="AlphaFoldDB" id="A0A1H9FPP0"/>
<feature type="region of interest" description="Disordered" evidence="1">
    <location>
        <begin position="1"/>
        <end position="20"/>
    </location>
</feature>
<evidence type="ECO:0000256" key="1">
    <source>
        <dbReference type="SAM" id="MobiDB-lite"/>
    </source>
</evidence>
<dbReference type="OrthoDB" id="284200at2157"/>
<dbReference type="STRING" id="1186196.SAMN04489841_1641"/>
<accession>A0A1H9FPP0</accession>
<keyword evidence="3" id="KW-1185">Reference proteome</keyword>
<sequence>MSNEWPVDPDGEEGSDGMRRYDMRIIADKVDEEEDFPMNRDEFVAEYGDYPIRINHEKVVALSDIFDYVEPEEFETMVDMHKAVGAAMRAGNFWTYHPKGDDPEKKHA</sequence>
<protein>
    <submittedName>
        <fullName evidence="2">Uncharacterized protein</fullName>
    </submittedName>
</protein>
<name>A0A1H9FPP0_9EURY</name>